<name>A0A6A6GV77_VIRVR</name>
<keyword evidence="2" id="KW-1185">Reference proteome</keyword>
<sequence length="96" mass="10790">MRPKRDSAGWLSESVGARPDASVQILSLYLAGTSVCAHTWAWWDSSWPKAQILEEMRRDVAAQSYGKWFHVGSCSLTRCLLRSFSNTGGLERTQLE</sequence>
<gene>
    <name evidence="1" type="ORF">EV356DRAFT_19319</name>
</gene>
<dbReference type="AlphaFoldDB" id="A0A6A6GV77"/>
<protein>
    <submittedName>
        <fullName evidence="1">Uncharacterized protein</fullName>
    </submittedName>
</protein>
<evidence type="ECO:0000313" key="1">
    <source>
        <dbReference type="EMBL" id="KAF2229213.1"/>
    </source>
</evidence>
<reference evidence="1" key="1">
    <citation type="journal article" date="2020" name="Stud. Mycol.">
        <title>101 Dothideomycetes genomes: a test case for predicting lifestyles and emergence of pathogens.</title>
        <authorList>
            <person name="Haridas S."/>
            <person name="Albert R."/>
            <person name="Binder M."/>
            <person name="Bloem J."/>
            <person name="Labutti K."/>
            <person name="Salamov A."/>
            <person name="Andreopoulos B."/>
            <person name="Baker S."/>
            <person name="Barry K."/>
            <person name="Bills G."/>
            <person name="Bluhm B."/>
            <person name="Cannon C."/>
            <person name="Castanera R."/>
            <person name="Culley D."/>
            <person name="Daum C."/>
            <person name="Ezra D."/>
            <person name="Gonzalez J."/>
            <person name="Henrissat B."/>
            <person name="Kuo A."/>
            <person name="Liang C."/>
            <person name="Lipzen A."/>
            <person name="Lutzoni F."/>
            <person name="Magnuson J."/>
            <person name="Mondo S."/>
            <person name="Nolan M."/>
            <person name="Ohm R."/>
            <person name="Pangilinan J."/>
            <person name="Park H.-J."/>
            <person name="Ramirez L."/>
            <person name="Alfaro M."/>
            <person name="Sun H."/>
            <person name="Tritt A."/>
            <person name="Yoshinaga Y."/>
            <person name="Zwiers L.-H."/>
            <person name="Turgeon B."/>
            <person name="Goodwin S."/>
            <person name="Spatafora J."/>
            <person name="Crous P."/>
            <person name="Grigoriev I."/>
        </authorList>
    </citation>
    <scope>NUCLEOTIDE SEQUENCE</scope>
    <source>
        <strain evidence="1">Tuck. ex Michener</strain>
    </source>
</reference>
<evidence type="ECO:0000313" key="2">
    <source>
        <dbReference type="Proteomes" id="UP000800092"/>
    </source>
</evidence>
<proteinExistence type="predicted"/>
<organism evidence="1 2">
    <name type="scientific">Viridothelium virens</name>
    <name type="common">Speckled blister lichen</name>
    <name type="synonym">Trypethelium virens</name>
    <dbReference type="NCBI Taxonomy" id="1048519"/>
    <lineage>
        <taxon>Eukaryota</taxon>
        <taxon>Fungi</taxon>
        <taxon>Dikarya</taxon>
        <taxon>Ascomycota</taxon>
        <taxon>Pezizomycotina</taxon>
        <taxon>Dothideomycetes</taxon>
        <taxon>Dothideomycetes incertae sedis</taxon>
        <taxon>Trypetheliales</taxon>
        <taxon>Trypetheliaceae</taxon>
        <taxon>Viridothelium</taxon>
    </lineage>
</organism>
<accession>A0A6A6GV77</accession>
<dbReference type="Proteomes" id="UP000800092">
    <property type="component" value="Unassembled WGS sequence"/>
</dbReference>
<dbReference type="EMBL" id="ML991871">
    <property type="protein sequence ID" value="KAF2229213.1"/>
    <property type="molecule type" value="Genomic_DNA"/>
</dbReference>